<reference evidence="3" key="1">
    <citation type="submission" date="2021-02" db="EMBL/GenBank/DDBJ databases">
        <authorList>
            <person name="Nowell W R."/>
        </authorList>
    </citation>
    <scope>NUCLEOTIDE SEQUENCE</scope>
</reference>
<evidence type="ECO:0000313" key="5">
    <source>
        <dbReference type="EMBL" id="CAF4327889.1"/>
    </source>
</evidence>
<evidence type="ECO:0000313" key="2">
    <source>
        <dbReference type="EMBL" id="CAF0920154.1"/>
    </source>
</evidence>
<accession>A0A815Q199</accession>
<dbReference type="Proteomes" id="UP000682733">
    <property type="component" value="Unassembled WGS sequence"/>
</dbReference>
<evidence type="ECO:0000256" key="1">
    <source>
        <dbReference type="SAM" id="MobiDB-lite"/>
    </source>
</evidence>
<organism evidence="3 6">
    <name type="scientific">Didymodactylos carnosus</name>
    <dbReference type="NCBI Taxonomy" id="1234261"/>
    <lineage>
        <taxon>Eukaryota</taxon>
        <taxon>Metazoa</taxon>
        <taxon>Spiralia</taxon>
        <taxon>Gnathifera</taxon>
        <taxon>Rotifera</taxon>
        <taxon>Eurotatoria</taxon>
        <taxon>Bdelloidea</taxon>
        <taxon>Philodinida</taxon>
        <taxon>Philodinidae</taxon>
        <taxon>Didymodactylos</taxon>
    </lineage>
</organism>
<feature type="compositionally biased region" description="Basic and acidic residues" evidence="1">
    <location>
        <begin position="34"/>
        <end position="69"/>
    </location>
</feature>
<evidence type="ECO:0000313" key="3">
    <source>
        <dbReference type="EMBL" id="CAF1456098.1"/>
    </source>
</evidence>
<feature type="compositionally biased region" description="Basic and acidic residues" evidence="1">
    <location>
        <begin position="9"/>
        <end position="26"/>
    </location>
</feature>
<dbReference type="EMBL" id="CAJNOQ010019736">
    <property type="protein sequence ID" value="CAF1456098.1"/>
    <property type="molecule type" value="Genomic_DNA"/>
</dbReference>
<dbReference type="Proteomes" id="UP000681722">
    <property type="component" value="Unassembled WGS sequence"/>
</dbReference>
<dbReference type="AlphaFoldDB" id="A0A815Q199"/>
<dbReference type="Proteomes" id="UP000677228">
    <property type="component" value="Unassembled WGS sequence"/>
</dbReference>
<feature type="region of interest" description="Disordered" evidence="1">
    <location>
        <begin position="1"/>
        <end position="69"/>
    </location>
</feature>
<dbReference type="EMBL" id="CAJOBC010085190">
    <property type="protein sequence ID" value="CAF4327889.1"/>
    <property type="molecule type" value="Genomic_DNA"/>
</dbReference>
<keyword evidence="6" id="KW-1185">Reference proteome</keyword>
<dbReference type="Proteomes" id="UP000663829">
    <property type="component" value="Unassembled WGS sequence"/>
</dbReference>
<protein>
    <submittedName>
        <fullName evidence="3">Uncharacterized protein</fullName>
    </submittedName>
</protein>
<dbReference type="EMBL" id="CAJNOK010003933">
    <property type="protein sequence ID" value="CAF0920154.1"/>
    <property type="molecule type" value="Genomic_DNA"/>
</dbReference>
<comment type="caution">
    <text evidence="3">The sequence shown here is derived from an EMBL/GenBank/DDBJ whole genome shotgun (WGS) entry which is preliminary data.</text>
</comment>
<gene>
    <name evidence="3" type="ORF">GPM918_LOCUS34908</name>
    <name evidence="2" type="ORF">OVA965_LOCUS10577</name>
    <name evidence="5" type="ORF">SRO942_LOCUS35621</name>
    <name evidence="4" type="ORF">TMI583_LOCUS10574</name>
</gene>
<evidence type="ECO:0000313" key="4">
    <source>
        <dbReference type="EMBL" id="CAF3697728.1"/>
    </source>
</evidence>
<dbReference type="EMBL" id="CAJOBA010003935">
    <property type="protein sequence ID" value="CAF3697728.1"/>
    <property type="molecule type" value="Genomic_DNA"/>
</dbReference>
<evidence type="ECO:0000313" key="6">
    <source>
        <dbReference type="Proteomes" id="UP000663829"/>
    </source>
</evidence>
<proteinExistence type="predicted"/>
<name>A0A815Q199_9BILA</name>
<sequence length="69" mass="7622">MDAAQAGIEKVKEAFHGQKAEAKTAKANDPNVKPSERMDAAFEAEKHKQKEAEHACKADCKANDHKHDH</sequence>
<dbReference type="OrthoDB" id="10060006at2759"/>